<proteinExistence type="predicted"/>
<accession>A0A2A3JUQ7</accession>
<sequence length="73" mass="8338">MSRESKFLSLILRHRPEEVGITLDSDGWVRIELLLRGLRKAGRRCWTNQLVTAVPLSPDTPILRPRSSGCREP</sequence>
<protein>
    <recommendedName>
        <fullName evidence="2">RNA 2'-phosphotransferase</fullName>
    </recommendedName>
</protein>
<evidence type="ECO:0000313" key="1">
    <source>
        <dbReference type="EMBL" id="PBD18925.1"/>
    </source>
</evidence>
<dbReference type="InterPro" id="IPR002745">
    <property type="entry name" value="Ptrans_KptA/Tpt1"/>
</dbReference>
<dbReference type="SUPFAM" id="SSF56399">
    <property type="entry name" value="ADP-ribosylation"/>
    <property type="match status" value="1"/>
</dbReference>
<name>A0A2A3JUQ7_9RHOB</name>
<dbReference type="InterPro" id="IPR042080">
    <property type="entry name" value="RNA_2'-PTrans_N"/>
</dbReference>
<comment type="caution">
    <text evidence="1">The sequence shown here is derived from an EMBL/GenBank/DDBJ whole genome shotgun (WGS) entry which is preliminary data.</text>
</comment>
<dbReference type="Gene3D" id="1.10.10.970">
    <property type="entry name" value="RNA 2'-phosphotransferase, Tpt1/KptA family, N-terminal domain"/>
    <property type="match status" value="1"/>
</dbReference>
<dbReference type="GO" id="GO:0016740">
    <property type="term" value="F:transferase activity"/>
    <property type="evidence" value="ECO:0007669"/>
    <property type="project" value="InterPro"/>
</dbReference>
<evidence type="ECO:0008006" key="2">
    <source>
        <dbReference type="Google" id="ProtNLM"/>
    </source>
</evidence>
<gene>
    <name evidence="1" type="ORF">CLG85_12080</name>
</gene>
<dbReference type="EMBL" id="NTHN01000175">
    <property type="protein sequence ID" value="PBD18925.1"/>
    <property type="molecule type" value="Genomic_DNA"/>
</dbReference>
<dbReference type="Pfam" id="PF01885">
    <property type="entry name" value="PTS_2-RNA"/>
    <property type="match status" value="1"/>
</dbReference>
<reference evidence="1" key="1">
    <citation type="submission" date="2017-09" db="EMBL/GenBank/DDBJ databases">
        <title>Yangia sp. SAOS 153D whole genome sequencing.</title>
        <authorList>
            <person name="Verma A."/>
            <person name="Krishnamurthi S."/>
        </authorList>
    </citation>
    <scope>NUCLEOTIDE SEQUENCE [LARGE SCALE GENOMIC DNA]</scope>
    <source>
        <strain evidence="1">SAOS 153D</strain>
    </source>
</reference>
<dbReference type="OrthoDB" id="4537997at2"/>
<dbReference type="AlphaFoldDB" id="A0A2A3JUQ7"/>
<organism evidence="1">
    <name type="scientific">Alloyangia mangrovi</name>
    <dbReference type="NCBI Taxonomy" id="1779329"/>
    <lineage>
        <taxon>Bacteria</taxon>
        <taxon>Pseudomonadati</taxon>
        <taxon>Pseudomonadota</taxon>
        <taxon>Alphaproteobacteria</taxon>
        <taxon>Rhodobacterales</taxon>
        <taxon>Roseobacteraceae</taxon>
        <taxon>Alloyangia</taxon>
    </lineage>
</organism>